<comment type="caution">
    <text evidence="1">The sequence shown here is derived from an EMBL/GenBank/DDBJ whole genome shotgun (WGS) entry which is preliminary data.</text>
</comment>
<name>A0ABV6YV57_UNCC1</name>
<sequence length="176" mass="20477">MIIQSKDTLPYQVLKVYETVRDHQADLVPYMPDIRAVEVIEREEQPDQKVRLLNHWHGAAEIPSLIKKFIKPEMMSWKDYALWHDDELYVAWRLETFYLNDLFSCEGTTRFIKLDENKTEMLLKGDLKINASAVPGVPTFLARKLSPQIESFIARLISPNLNNLSKGVLAYLNDQK</sequence>
<proteinExistence type="predicted"/>
<dbReference type="EMBL" id="JBHPBY010000075">
    <property type="protein sequence ID" value="MFC1850087.1"/>
    <property type="molecule type" value="Genomic_DNA"/>
</dbReference>
<evidence type="ECO:0000313" key="2">
    <source>
        <dbReference type="Proteomes" id="UP001594351"/>
    </source>
</evidence>
<dbReference type="Proteomes" id="UP001594351">
    <property type="component" value="Unassembled WGS sequence"/>
</dbReference>
<dbReference type="InterPro" id="IPR023393">
    <property type="entry name" value="START-like_dom_sf"/>
</dbReference>
<reference evidence="1 2" key="1">
    <citation type="submission" date="2024-09" db="EMBL/GenBank/DDBJ databases">
        <title>Laminarin stimulates single cell rates of sulfate reduction while oxygen inhibits transcriptomic activity in coastal marine sediment.</title>
        <authorList>
            <person name="Lindsay M."/>
            <person name="Orcutt B."/>
            <person name="Emerson D."/>
            <person name="Stepanauskas R."/>
            <person name="D'Angelo T."/>
        </authorList>
    </citation>
    <scope>NUCLEOTIDE SEQUENCE [LARGE SCALE GENOMIC DNA]</scope>
    <source>
        <strain evidence="1">SAG AM-311-K15</strain>
    </source>
</reference>
<protein>
    <recommendedName>
        <fullName evidence="3">Coenzyme Q-binding protein COQ10 START domain-containing protein</fullName>
    </recommendedName>
</protein>
<gene>
    <name evidence="1" type="ORF">ACFL27_07840</name>
</gene>
<evidence type="ECO:0000313" key="1">
    <source>
        <dbReference type="EMBL" id="MFC1850087.1"/>
    </source>
</evidence>
<organism evidence="1 2">
    <name type="scientific">candidate division CSSED10-310 bacterium</name>
    <dbReference type="NCBI Taxonomy" id="2855610"/>
    <lineage>
        <taxon>Bacteria</taxon>
        <taxon>Bacteria division CSSED10-310</taxon>
    </lineage>
</organism>
<dbReference type="Gene3D" id="3.30.530.20">
    <property type="match status" value="1"/>
</dbReference>
<accession>A0ABV6YV57</accession>
<evidence type="ECO:0008006" key="3">
    <source>
        <dbReference type="Google" id="ProtNLM"/>
    </source>
</evidence>
<keyword evidence="2" id="KW-1185">Reference proteome</keyword>